<protein>
    <submittedName>
        <fullName evidence="2">Uncharacterized protein</fullName>
    </submittedName>
</protein>
<dbReference type="AlphaFoldDB" id="A0A3S5AJ54"/>
<dbReference type="EMBL" id="CAAALY010034923">
    <property type="protein sequence ID" value="VEL17942.1"/>
    <property type="molecule type" value="Genomic_DNA"/>
</dbReference>
<dbReference type="Proteomes" id="UP000784294">
    <property type="component" value="Unassembled WGS sequence"/>
</dbReference>
<evidence type="ECO:0000313" key="2">
    <source>
        <dbReference type="EMBL" id="VEL17942.1"/>
    </source>
</evidence>
<name>A0A3S5AJ54_9PLAT</name>
<evidence type="ECO:0000256" key="1">
    <source>
        <dbReference type="SAM" id="MobiDB-lite"/>
    </source>
</evidence>
<gene>
    <name evidence="2" type="ORF">PXEA_LOCUS11382</name>
</gene>
<proteinExistence type="predicted"/>
<accession>A0A3S5AJ54</accession>
<keyword evidence="3" id="KW-1185">Reference proteome</keyword>
<evidence type="ECO:0000313" key="3">
    <source>
        <dbReference type="Proteomes" id="UP000784294"/>
    </source>
</evidence>
<comment type="caution">
    <text evidence="2">The sequence shown here is derived from an EMBL/GenBank/DDBJ whole genome shotgun (WGS) entry which is preliminary data.</text>
</comment>
<reference evidence="2" key="1">
    <citation type="submission" date="2018-11" db="EMBL/GenBank/DDBJ databases">
        <authorList>
            <consortium name="Pathogen Informatics"/>
        </authorList>
    </citation>
    <scope>NUCLEOTIDE SEQUENCE</scope>
</reference>
<sequence length="190" mass="20737">MLQCQQQLVAEAVSARLRAEQTNRYSERRYQMQPHARKRPRMDDDAISPWLSMHEDVAAAAADAKYKDLCASASESEHDTDSESELRASSVSELAESEASCGPDYGVFAKIAAEATDREKRGRIVPVRRHATLPTCPRLEELAYNGVDSSHLSPTSSTQLANLGLPTNGRVSLALGKATHCLHCQGGDDI</sequence>
<organism evidence="2 3">
    <name type="scientific">Protopolystoma xenopodis</name>
    <dbReference type="NCBI Taxonomy" id="117903"/>
    <lineage>
        <taxon>Eukaryota</taxon>
        <taxon>Metazoa</taxon>
        <taxon>Spiralia</taxon>
        <taxon>Lophotrochozoa</taxon>
        <taxon>Platyhelminthes</taxon>
        <taxon>Monogenea</taxon>
        <taxon>Polyopisthocotylea</taxon>
        <taxon>Polystomatidea</taxon>
        <taxon>Polystomatidae</taxon>
        <taxon>Protopolystoma</taxon>
    </lineage>
</organism>
<feature type="region of interest" description="Disordered" evidence="1">
    <location>
        <begin position="72"/>
        <end position="93"/>
    </location>
</feature>
<feature type="compositionally biased region" description="Basic and acidic residues" evidence="1">
    <location>
        <begin position="75"/>
        <end position="86"/>
    </location>
</feature>